<dbReference type="EMBL" id="JACJVQ010000024">
    <property type="protein sequence ID" value="MBB6637620.1"/>
    <property type="molecule type" value="Genomic_DNA"/>
</dbReference>
<dbReference type="RefSeq" id="WP_185122830.1">
    <property type="nucleotide sequence ID" value="NZ_JACJVQ010000024.1"/>
</dbReference>
<keyword evidence="2" id="KW-0472">Membrane</keyword>
<keyword evidence="4" id="KW-1185">Reference proteome</keyword>
<feature type="region of interest" description="Disordered" evidence="1">
    <location>
        <begin position="39"/>
        <end position="60"/>
    </location>
</feature>
<dbReference type="Proteomes" id="UP000535838">
    <property type="component" value="Unassembled WGS sequence"/>
</dbReference>
<feature type="region of interest" description="Disordered" evidence="1">
    <location>
        <begin position="142"/>
        <end position="175"/>
    </location>
</feature>
<evidence type="ECO:0000256" key="2">
    <source>
        <dbReference type="SAM" id="Phobius"/>
    </source>
</evidence>
<feature type="region of interest" description="Disordered" evidence="1">
    <location>
        <begin position="85"/>
        <end position="109"/>
    </location>
</feature>
<protein>
    <recommendedName>
        <fullName evidence="5">DUF4367 domain-containing protein</fullName>
    </recommendedName>
</protein>
<evidence type="ECO:0008006" key="5">
    <source>
        <dbReference type="Google" id="ProtNLM"/>
    </source>
</evidence>
<dbReference type="AlphaFoldDB" id="A0A841T6D3"/>
<evidence type="ECO:0000313" key="4">
    <source>
        <dbReference type="Proteomes" id="UP000535838"/>
    </source>
</evidence>
<organism evidence="3 4">
    <name type="scientific">Cohnella thailandensis</name>
    <dbReference type="NCBI Taxonomy" id="557557"/>
    <lineage>
        <taxon>Bacteria</taxon>
        <taxon>Bacillati</taxon>
        <taxon>Bacillota</taxon>
        <taxon>Bacilli</taxon>
        <taxon>Bacillales</taxon>
        <taxon>Paenibacillaceae</taxon>
        <taxon>Cohnella</taxon>
    </lineage>
</organism>
<keyword evidence="2" id="KW-1133">Transmembrane helix</keyword>
<accession>A0A841T6D3</accession>
<keyword evidence="2" id="KW-0812">Transmembrane</keyword>
<sequence length="295" mass="31637">MTDTDHKLRMRLREESDEMLFANMELSEQTKQRIREQAAIETDGQAELKMETKKEEMRMEKKIGSKARMPMGLPTEKEGIRVEKQTGLPSENSGMRMEKQMSKSGRRSLAPRSWRLGAAVVAVAILIGSGYALVQNQNQSQNQTVADPGGQPSASQPSGGTGAASGSELSSLVTTPLSSAEDAKAAFGEGLRLPAAAPEGFELTEMVAVGEAGQPARDIVLTYTAGDKTLTFSASRMTAAFPTDLFTPVQVGDADGFVFEQPELVELYWTVDGVQYSIIGPVSADSALQIAGSIQ</sequence>
<reference evidence="3 4" key="1">
    <citation type="submission" date="2020-08" db="EMBL/GenBank/DDBJ databases">
        <title>Cohnella phylogeny.</title>
        <authorList>
            <person name="Dunlap C."/>
        </authorList>
    </citation>
    <scope>NUCLEOTIDE SEQUENCE [LARGE SCALE GENOMIC DNA]</scope>
    <source>
        <strain evidence="3 4">DSM 25241</strain>
    </source>
</reference>
<feature type="compositionally biased region" description="Low complexity" evidence="1">
    <location>
        <begin position="142"/>
        <end position="158"/>
    </location>
</feature>
<feature type="compositionally biased region" description="Basic and acidic residues" evidence="1">
    <location>
        <begin position="46"/>
        <end position="60"/>
    </location>
</feature>
<gene>
    <name evidence="3" type="ORF">H7B67_26150</name>
</gene>
<evidence type="ECO:0000313" key="3">
    <source>
        <dbReference type="EMBL" id="MBB6637620.1"/>
    </source>
</evidence>
<feature type="transmembrane region" description="Helical" evidence="2">
    <location>
        <begin position="116"/>
        <end position="134"/>
    </location>
</feature>
<proteinExistence type="predicted"/>
<comment type="caution">
    <text evidence="3">The sequence shown here is derived from an EMBL/GenBank/DDBJ whole genome shotgun (WGS) entry which is preliminary data.</text>
</comment>
<name>A0A841T6D3_9BACL</name>
<evidence type="ECO:0000256" key="1">
    <source>
        <dbReference type="SAM" id="MobiDB-lite"/>
    </source>
</evidence>